<evidence type="ECO:0000313" key="5">
    <source>
        <dbReference type="Proteomes" id="UP001165080"/>
    </source>
</evidence>
<feature type="compositionally biased region" description="Pro residues" evidence="2">
    <location>
        <begin position="1"/>
        <end position="173"/>
    </location>
</feature>
<sequence>MGHPTAPPPSPPPATPPPAYGGPPVPEPPPPEPPSPEPPTPEPPSPEPPTPEPPSPPAPAPPAPSPQPPSLEPPSLEPPSPPAPTPHPPPLYPTTQPPPTPPAPAPPSPEPPSPEPPSPAPPTPEPPSPVPPTPYPPPLYPSSEPPPAPPTPSPPAPTPPTSEPPTPEPPSKPPAYGDSPDHPASPNAPASLQPPRPPTESESPPPPTDSWSPPPPGVNRLPPTDVGLVTVSASTGTEIPATGGVGLVKIRAAFGNNDSWSFVCGDPWAGWDANAANTACRQAGYAAGGEPLRIWRSGALPPMFLGRLACSGSETTLSTCTVTAAPDRYIDAWSLGVAGVDAAGACEMLAGVRCRTGTAASAQVILRAAGGPVPSGTNITGNYTGTAVRLEASVGNGPYGAVCLDDGFDGAGAVVACKSLGFRTGVLYPDGAARGTVSAVVSSNSLDAQGSFLGTLSSVKCSGGESNMTSCASWRSNTLSAAIPCRAAAWVVCNNV</sequence>
<dbReference type="GO" id="GO:0016020">
    <property type="term" value="C:membrane"/>
    <property type="evidence" value="ECO:0007669"/>
    <property type="project" value="InterPro"/>
</dbReference>
<accession>A0A9W6BIL5</accession>
<dbReference type="PROSITE" id="PS50287">
    <property type="entry name" value="SRCR_2"/>
    <property type="match status" value="2"/>
</dbReference>
<feature type="region of interest" description="Disordered" evidence="2">
    <location>
        <begin position="1"/>
        <end position="226"/>
    </location>
</feature>
<reference evidence="4 5" key="1">
    <citation type="journal article" date="2023" name="Commun. Biol.">
        <title>Reorganization of the ancestral sex-determining regions during the evolution of trioecy in Pleodorina starrii.</title>
        <authorList>
            <person name="Takahashi K."/>
            <person name="Suzuki S."/>
            <person name="Kawai-Toyooka H."/>
            <person name="Yamamoto K."/>
            <person name="Hamaji T."/>
            <person name="Ootsuki R."/>
            <person name="Yamaguchi H."/>
            <person name="Kawachi M."/>
            <person name="Higashiyama T."/>
            <person name="Nozaki H."/>
        </authorList>
    </citation>
    <scope>NUCLEOTIDE SEQUENCE [LARGE SCALE GENOMIC DNA]</scope>
    <source>
        <strain evidence="4 5">NIES-4479</strain>
    </source>
</reference>
<dbReference type="PANTHER" id="PTHR48071">
    <property type="entry name" value="SRCR DOMAIN-CONTAINING PROTEIN"/>
    <property type="match status" value="1"/>
</dbReference>
<dbReference type="SUPFAM" id="SSF56487">
    <property type="entry name" value="SRCR-like"/>
    <property type="match status" value="2"/>
</dbReference>
<dbReference type="InterPro" id="IPR036772">
    <property type="entry name" value="SRCR-like_dom_sf"/>
</dbReference>
<keyword evidence="5" id="KW-1185">Reference proteome</keyword>
<dbReference type="Gene3D" id="3.10.250.10">
    <property type="entry name" value="SRCR-like domain"/>
    <property type="match status" value="2"/>
</dbReference>
<comment type="caution">
    <text evidence="4">The sequence shown here is derived from an EMBL/GenBank/DDBJ whole genome shotgun (WGS) entry which is preliminary data.</text>
</comment>
<evidence type="ECO:0000259" key="3">
    <source>
        <dbReference type="PROSITE" id="PS50287"/>
    </source>
</evidence>
<evidence type="ECO:0000313" key="4">
    <source>
        <dbReference type="EMBL" id="GLC52819.1"/>
    </source>
</evidence>
<dbReference type="PRINTS" id="PR01217">
    <property type="entry name" value="PRICHEXTENSN"/>
</dbReference>
<organism evidence="4 5">
    <name type="scientific">Pleodorina starrii</name>
    <dbReference type="NCBI Taxonomy" id="330485"/>
    <lineage>
        <taxon>Eukaryota</taxon>
        <taxon>Viridiplantae</taxon>
        <taxon>Chlorophyta</taxon>
        <taxon>core chlorophytes</taxon>
        <taxon>Chlorophyceae</taxon>
        <taxon>CS clade</taxon>
        <taxon>Chlamydomonadales</taxon>
        <taxon>Volvocaceae</taxon>
        <taxon>Pleodorina</taxon>
    </lineage>
</organism>
<dbReference type="OrthoDB" id="540252at2759"/>
<protein>
    <recommendedName>
        <fullName evidence="3">SRCR domain-containing protein</fullName>
    </recommendedName>
</protein>
<dbReference type="InterPro" id="IPR001190">
    <property type="entry name" value="SRCR"/>
</dbReference>
<feature type="compositionally biased region" description="Pro residues" evidence="2">
    <location>
        <begin position="192"/>
        <end position="217"/>
    </location>
</feature>
<evidence type="ECO:0000256" key="1">
    <source>
        <dbReference type="ARBA" id="ARBA00023157"/>
    </source>
</evidence>
<dbReference type="SMART" id="SM00202">
    <property type="entry name" value="SR"/>
    <property type="match status" value="2"/>
</dbReference>
<feature type="domain" description="SRCR" evidence="3">
    <location>
        <begin position="231"/>
        <end position="355"/>
    </location>
</feature>
<name>A0A9W6BIL5_9CHLO</name>
<dbReference type="EMBL" id="BRXU01000006">
    <property type="protein sequence ID" value="GLC52819.1"/>
    <property type="molecule type" value="Genomic_DNA"/>
</dbReference>
<dbReference type="AlphaFoldDB" id="A0A9W6BIL5"/>
<gene>
    <name evidence="4" type="primary">PLEST011414</name>
    <name evidence="4" type="ORF">PLESTB_000672000</name>
</gene>
<evidence type="ECO:0000256" key="2">
    <source>
        <dbReference type="SAM" id="MobiDB-lite"/>
    </source>
</evidence>
<proteinExistence type="predicted"/>
<dbReference type="Pfam" id="PF00530">
    <property type="entry name" value="SRCR"/>
    <property type="match status" value="2"/>
</dbReference>
<dbReference type="Proteomes" id="UP001165080">
    <property type="component" value="Unassembled WGS sequence"/>
</dbReference>
<keyword evidence="1" id="KW-1015">Disulfide bond</keyword>
<dbReference type="PANTHER" id="PTHR48071:SF18">
    <property type="entry name" value="DELETED IN MALIGNANT BRAIN TUMORS 1 PROTEIN-RELATED"/>
    <property type="match status" value="1"/>
</dbReference>
<feature type="domain" description="SRCR" evidence="3">
    <location>
        <begin position="366"/>
        <end position="494"/>
    </location>
</feature>